<evidence type="ECO:0000256" key="1">
    <source>
        <dbReference type="SAM" id="MobiDB-lite"/>
    </source>
</evidence>
<dbReference type="AlphaFoldDB" id="A0A9P9AN20"/>
<name>A0A9P9AN20_9HYPO</name>
<organism evidence="2 3">
    <name type="scientific">Thelonectria olida</name>
    <dbReference type="NCBI Taxonomy" id="1576542"/>
    <lineage>
        <taxon>Eukaryota</taxon>
        <taxon>Fungi</taxon>
        <taxon>Dikarya</taxon>
        <taxon>Ascomycota</taxon>
        <taxon>Pezizomycotina</taxon>
        <taxon>Sordariomycetes</taxon>
        <taxon>Hypocreomycetidae</taxon>
        <taxon>Hypocreales</taxon>
        <taxon>Nectriaceae</taxon>
        <taxon>Thelonectria</taxon>
    </lineage>
</organism>
<reference evidence="2 3" key="1">
    <citation type="journal article" date="2021" name="Nat. Commun.">
        <title>Genetic determinants of endophytism in the Arabidopsis root mycobiome.</title>
        <authorList>
            <person name="Mesny F."/>
            <person name="Miyauchi S."/>
            <person name="Thiergart T."/>
            <person name="Pickel B."/>
            <person name="Atanasova L."/>
            <person name="Karlsson M."/>
            <person name="Huettel B."/>
            <person name="Barry K.W."/>
            <person name="Haridas S."/>
            <person name="Chen C."/>
            <person name="Bauer D."/>
            <person name="Andreopoulos W."/>
            <person name="Pangilinan J."/>
            <person name="LaButti K."/>
            <person name="Riley R."/>
            <person name="Lipzen A."/>
            <person name="Clum A."/>
            <person name="Drula E."/>
            <person name="Henrissat B."/>
            <person name="Kohler A."/>
            <person name="Grigoriev I.V."/>
            <person name="Martin F.M."/>
            <person name="Hacquard S."/>
        </authorList>
    </citation>
    <scope>NUCLEOTIDE SEQUENCE [LARGE SCALE GENOMIC DNA]</scope>
    <source>
        <strain evidence="2 3">MPI-CAGE-CH-0241</strain>
    </source>
</reference>
<feature type="compositionally biased region" description="Basic residues" evidence="1">
    <location>
        <begin position="22"/>
        <end position="35"/>
    </location>
</feature>
<feature type="region of interest" description="Disordered" evidence="1">
    <location>
        <begin position="1"/>
        <end position="42"/>
    </location>
</feature>
<evidence type="ECO:0000313" key="2">
    <source>
        <dbReference type="EMBL" id="KAH6891203.1"/>
    </source>
</evidence>
<proteinExistence type="predicted"/>
<dbReference type="Proteomes" id="UP000777438">
    <property type="component" value="Unassembled WGS sequence"/>
</dbReference>
<evidence type="ECO:0000313" key="3">
    <source>
        <dbReference type="Proteomes" id="UP000777438"/>
    </source>
</evidence>
<accession>A0A9P9AN20</accession>
<keyword evidence="3" id="KW-1185">Reference proteome</keyword>
<sequence>MNTTATSVVGRCLPPLPPRPFKSARQRPYRTRTARQRPAQCTAPEGVSSWSLFSPLRLRVRIAVSLPRWWCEPPLPVACSCVHYQYYCLSSVSVTFWFFTRGLVNCVCDCDISQTAAGSAVRSHSGVCWTNKKPFPLLQAFRWQSLVLVLV</sequence>
<protein>
    <submittedName>
        <fullName evidence="2">Uncharacterized protein</fullName>
    </submittedName>
</protein>
<dbReference type="EMBL" id="JAGPYM010000008">
    <property type="protein sequence ID" value="KAH6891203.1"/>
    <property type="molecule type" value="Genomic_DNA"/>
</dbReference>
<comment type="caution">
    <text evidence="2">The sequence shown here is derived from an EMBL/GenBank/DDBJ whole genome shotgun (WGS) entry which is preliminary data.</text>
</comment>
<gene>
    <name evidence="2" type="ORF">B0T10DRAFT_305427</name>
</gene>